<dbReference type="InterPro" id="IPR032329">
    <property type="entry name" value="DUF4855"/>
</dbReference>
<reference evidence="2" key="1">
    <citation type="submission" date="2021-06" db="EMBL/GenBank/DDBJ databases">
        <title>44 bacteria genomes isolated from Dapeng, Shenzhen.</title>
        <authorList>
            <person name="Zheng W."/>
            <person name="Yu S."/>
            <person name="Huang Y."/>
        </authorList>
    </citation>
    <scope>NUCLEOTIDE SEQUENCE</scope>
    <source>
        <strain evidence="2">DP5N28-2</strain>
    </source>
</reference>
<sequence length="549" mass="62752">MGAINCLWICILLVCASLISCDKKEDAGHHQSVPAAIFATFEDGHGLFFPQESTPYGDTIHFVFGTHFPEGSDQEIDVSRMWLQANGSVEVAVDGRSPAYVDLNRPTTITIKSPGNMPSRHVVMGEIRKSSEAQITHFSVPEVGFGSFIREDEKVIELLIGDRDSGLLKPTIELSPYATITPDSSEAQNFTKEIEYVVTAEDGTQVRYTVKPVPPGYGKIDIADMVLIYHGGVHRPMEWTKDQFDPYVTYEDEKGGKNWLFDGFLFLEFKDGQGRGFAPGYVEGNARRTEWEWLMDRHFGNHTAFAALDASIESHISELGSPPFKHKVVMGLPSPIPGQKDWGELNGERLDFSKRSDRLKAAHWFIDTFIQRFEAQNYKHIELDGFYWVDEDVAKNEDLLNNLGDYIRKGDNRFYWIPYWRAKGNNRWKELGFDFAWQQPNHFFNSGVPDSRLDVACEFGREHGMGMEMEFDGRAIAHSPTGFRSRLEAYIDYFEKNLVYRYASIAYYEGGNGIYHFSRSNDPLDKKLLGRLAKKIIERKKWFFPEDDD</sequence>
<keyword evidence="3" id="KW-1185">Reference proteome</keyword>
<comment type="caution">
    <text evidence="2">The sequence shown here is derived from an EMBL/GenBank/DDBJ whole genome shotgun (WGS) entry which is preliminary data.</text>
</comment>
<gene>
    <name evidence="2" type="ORF">KUV50_14630</name>
</gene>
<organism evidence="2 3">
    <name type="scientific">Membranihabitans marinus</name>
    <dbReference type="NCBI Taxonomy" id="1227546"/>
    <lineage>
        <taxon>Bacteria</taxon>
        <taxon>Pseudomonadati</taxon>
        <taxon>Bacteroidota</taxon>
        <taxon>Saprospiria</taxon>
        <taxon>Saprospirales</taxon>
        <taxon>Saprospiraceae</taxon>
        <taxon>Membranihabitans</taxon>
    </lineage>
</organism>
<dbReference type="Gene3D" id="2.60.40.2340">
    <property type="match status" value="1"/>
</dbReference>
<protein>
    <submittedName>
        <fullName evidence="2">DUF4855 domain-containing protein</fullName>
    </submittedName>
</protein>
<dbReference type="Pfam" id="PF16147">
    <property type="entry name" value="DUF4855"/>
    <property type="match status" value="1"/>
</dbReference>
<proteinExistence type="predicted"/>
<dbReference type="InterPro" id="IPR032186">
    <property type="entry name" value="DUF5018"/>
</dbReference>
<dbReference type="Proteomes" id="UP000753961">
    <property type="component" value="Unassembled WGS sequence"/>
</dbReference>
<evidence type="ECO:0000259" key="1">
    <source>
        <dbReference type="Pfam" id="PF16410"/>
    </source>
</evidence>
<evidence type="ECO:0000313" key="2">
    <source>
        <dbReference type="EMBL" id="MBY5959383.1"/>
    </source>
</evidence>
<dbReference type="EMBL" id="JAHVHU010000014">
    <property type="protein sequence ID" value="MBY5959383.1"/>
    <property type="molecule type" value="Genomic_DNA"/>
</dbReference>
<dbReference type="Pfam" id="PF16410">
    <property type="entry name" value="DUF5018"/>
    <property type="match status" value="1"/>
</dbReference>
<dbReference type="RefSeq" id="WP_222580921.1">
    <property type="nucleotide sequence ID" value="NZ_JAHVHU010000014.1"/>
</dbReference>
<feature type="domain" description="DUF5018" evidence="1">
    <location>
        <begin position="17"/>
        <end position="213"/>
    </location>
</feature>
<accession>A0A953LB50</accession>
<evidence type="ECO:0000313" key="3">
    <source>
        <dbReference type="Proteomes" id="UP000753961"/>
    </source>
</evidence>
<name>A0A953LB50_9BACT</name>
<dbReference type="AlphaFoldDB" id="A0A953LB50"/>